<keyword evidence="3 7" id="KW-0812">Transmembrane</keyword>
<name>A0AAU8G4K5_9MICO</name>
<feature type="transmembrane region" description="Helical" evidence="7">
    <location>
        <begin position="84"/>
        <end position="103"/>
    </location>
</feature>
<keyword evidence="4" id="KW-0256">Endoplasmic reticulum</keyword>
<evidence type="ECO:0000256" key="7">
    <source>
        <dbReference type="SAM" id="Phobius"/>
    </source>
</evidence>
<evidence type="ECO:0000256" key="3">
    <source>
        <dbReference type="ARBA" id="ARBA00022692"/>
    </source>
</evidence>
<reference evidence="10" key="1">
    <citation type="submission" date="2024-06" db="EMBL/GenBank/DDBJ databases">
        <title>Complete genome sequence of the cellulolytic actinobacterium, Cellulosimicrobium ES-005.</title>
        <authorList>
            <person name="Matthews C.T."/>
            <person name="Underwood K.D."/>
            <person name="Ghanchi K.M."/>
            <person name="Fields S.D."/>
            <person name="Gardner S.G."/>
        </authorList>
    </citation>
    <scope>NUCLEOTIDE SEQUENCE</scope>
    <source>
        <strain evidence="10">ES-005</strain>
    </source>
</reference>
<dbReference type="AlphaFoldDB" id="A0AAU8G4K5"/>
<dbReference type="PANTHER" id="PTHR14463:SF10">
    <property type="entry name" value="LIPASE MATURATION FACTOR 1"/>
    <property type="match status" value="1"/>
</dbReference>
<evidence type="ECO:0000313" key="10">
    <source>
        <dbReference type="EMBL" id="XCH31766.1"/>
    </source>
</evidence>
<feature type="transmembrane region" description="Helical" evidence="7">
    <location>
        <begin position="109"/>
        <end position="129"/>
    </location>
</feature>
<evidence type="ECO:0000256" key="5">
    <source>
        <dbReference type="ARBA" id="ARBA00022989"/>
    </source>
</evidence>
<evidence type="ECO:0000259" key="8">
    <source>
        <dbReference type="Pfam" id="PF06762"/>
    </source>
</evidence>
<keyword evidence="6 7" id="KW-0472">Membrane</keyword>
<dbReference type="InterPro" id="IPR009613">
    <property type="entry name" value="LMF"/>
</dbReference>
<evidence type="ECO:0000256" key="1">
    <source>
        <dbReference type="ARBA" id="ARBA00004477"/>
    </source>
</evidence>
<dbReference type="EMBL" id="CP159290">
    <property type="protein sequence ID" value="XCH31766.1"/>
    <property type="molecule type" value="Genomic_DNA"/>
</dbReference>
<keyword evidence="5 7" id="KW-1133">Transmembrane helix</keyword>
<evidence type="ECO:0000256" key="2">
    <source>
        <dbReference type="ARBA" id="ARBA00005512"/>
    </source>
</evidence>
<feature type="transmembrane region" description="Helical" evidence="7">
    <location>
        <begin position="28"/>
        <end position="45"/>
    </location>
</feature>
<feature type="transmembrane region" description="Helical" evidence="7">
    <location>
        <begin position="141"/>
        <end position="169"/>
    </location>
</feature>
<comment type="similarity">
    <text evidence="2">Belongs to the lipase maturation factor family.</text>
</comment>
<dbReference type="RefSeq" id="WP_353709261.1">
    <property type="nucleotide sequence ID" value="NZ_CP159290.1"/>
</dbReference>
<dbReference type="Pfam" id="PF25179">
    <property type="entry name" value="LMF1_C"/>
    <property type="match status" value="1"/>
</dbReference>
<dbReference type="Pfam" id="PF06762">
    <property type="entry name" value="LMF1"/>
    <property type="match status" value="1"/>
</dbReference>
<evidence type="ECO:0000259" key="9">
    <source>
        <dbReference type="Pfam" id="PF25179"/>
    </source>
</evidence>
<sequence>MADGWPGRVATWLGSWFWAPDYDVAREVLQRGTAAVLVVAFVVVVRQWRPLLGEHGLLPVAAFVDRTSWRDGPSVLRWRCGDRFVTGMAWCGAVLAGLLVVGLPQRGPWWVTTLAFLLLWAAYLSVVNVGQRFYGFGWESLLCEVTFLVGWLGSSGGGVAPPVLVLLAARWCLFRVELGAGLIKIRGDRVWRDLTALYYHHETQPLPGPFSWHAHHLPRWWHRVEVAGNHVTQLVVPFALFAPQPVASVAGGVVVLTQAWLLVTGNFAWLNWLTVVLGLGVVSDGAWAAVGSWLVPAFGRGEAPVPDGGTGLGGPVSLVLAVLGVSALLLVLSVRPARNLVARRQLMNASFEPFRLVNAYGAFGSVSRRRDEVVIEGSTAGSPGPDDWVEYAFRGKPGDVGRRPPQVAPYHLRLDWQMWFLALGSPGTRWFEVLLLRLLEADRATLRLLAADPFALDPEGPAPQWVRARVFRYRYTTRDERRRSGDWWVREARGTLVDPVDLARLRRLLGPGA</sequence>
<feature type="transmembrane region" description="Helical" evidence="7">
    <location>
        <begin position="315"/>
        <end position="334"/>
    </location>
</feature>
<organism evidence="10">
    <name type="scientific">Cellulosimicrobium sp. ES-005</name>
    <dbReference type="NCBI Taxonomy" id="3163031"/>
    <lineage>
        <taxon>Bacteria</taxon>
        <taxon>Bacillati</taxon>
        <taxon>Actinomycetota</taxon>
        <taxon>Actinomycetes</taxon>
        <taxon>Micrococcales</taxon>
        <taxon>Promicromonosporaceae</taxon>
        <taxon>Cellulosimicrobium</taxon>
    </lineage>
</organism>
<protein>
    <submittedName>
        <fullName evidence="10">Lipase maturation factor family protein</fullName>
    </submittedName>
</protein>
<accession>A0AAU8G4K5</accession>
<dbReference type="InterPro" id="IPR057434">
    <property type="entry name" value="LMF1/2_N"/>
</dbReference>
<feature type="transmembrane region" description="Helical" evidence="7">
    <location>
        <begin position="246"/>
        <end position="263"/>
    </location>
</feature>
<comment type="subcellular location">
    <subcellularLocation>
        <location evidence="1">Endoplasmic reticulum membrane</location>
        <topology evidence="1">Multi-pass membrane protein</topology>
    </subcellularLocation>
</comment>
<dbReference type="PANTHER" id="PTHR14463">
    <property type="entry name" value="LIPASE MATURATION FACTOR"/>
    <property type="match status" value="1"/>
</dbReference>
<gene>
    <name evidence="10" type="ORF">ABRQ22_08830</name>
</gene>
<feature type="domain" description="Lipase maturation factor 1/2 C-terminal" evidence="9">
    <location>
        <begin position="356"/>
        <end position="495"/>
    </location>
</feature>
<dbReference type="InterPro" id="IPR057433">
    <property type="entry name" value="LMF1/2_C"/>
</dbReference>
<feature type="transmembrane region" description="Helical" evidence="7">
    <location>
        <begin position="270"/>
        <end position="295"/>
    </location>
</feature>
<dbReference type="GO" id="GO:0051604">
    <property type="term" value="P:protein maturation"/>
    <property type="evidence" value="ECO:0007669"/>
    <property type="project" value="InterPro"/>
</dbReference>
<proteinExistence type="inferred from homology"/>
<feature type="domain" description="Lipase maturation factor 1/2 N-terminal" evidence="8">
    <location>
        <begin position="134"/>
        <end position="287"/>
    </location>
</feature>
<evidence type="ECO:0000256" key="4">
    <source>
        <dbReference type="ARBA" id="ARBA00022824"/>
    </source>
</evidence>
<evidence type="ECO:0000256" key="6">
    <source>
        <dbReference type="ARBA" id="ARBA00023136"/>
    </source>
</evidence>